<protein>
    <recommendedName>
        <fullName evidence="3">DUF1885 family protein</fullName>
    </recommendedName>
</protein>
<dbReference type="Proteomes" id="UP000637720">
    <property type="component" value="Unassembled WGS sequence"/>
</dbReference>
<organism evidence="1 2">
    <name type="scientific">Calditerricola satsumensis</name>
    <dbReference type="NCBI Taxonomy" id="373054"/>
    <lineage>
        <taxon>Bacteria</taxon>
        <taxon>Bacillati</taxon>
        <taxon>Bacillota</taxon>
        <taxon>Bacilli</taxon>
        <taxon>Bacillales</taxon>
        <taxon>Bacillaceae</taxon>
        <taxon>Calditerricola</taxon>
    </lineage>
</organism>
<dbReference type="Gene3D" id="3.30.310.120">
    <property type="entry name" value="Rbstp2229 like protein"/>
    <property type="match status" value="1"/>
</dbReference>
<dbReference type="Gene3D" id="1.20.5.850">
    <property type="entry name" value="Rbstp2229 protein"/>
    <property type="match status" value="1"/>
</dbReference>
<sequence length="159" mass="17952">MGETATIKLVEGSTQQTITLEEVKALLERYIEQTTKTGQQLGWNYQEHAFPYTIEARPEAEGNWFLLRGKNPGYRAIVVGVGTEPYTVTVERPKEGADGETETVTETRQRAYIAVHLPDVSTHGDKAKANEFCKYLAKTLQAELHLFNGRVMYYNPRKG</sequence>
<name>A0A8J3B3W5_9BACI</name>
<evidence type="ECO:0000313" key="1">
    <source>
        <dbReference type="EMBL" id="GGJ93845.1"/>
    </source>
</evidence>
<keyword evidence="2" id="KW-1185">Reference proteome</keyword>
<gene>
    <name evidence="1" type="ORF">GCM10007043_04450</name>
</gene>
<proteinExistence type="predicted"/>
<evidence type="ECO:0000313" key="2">
    <source>
        <dbReference type="Proteomes" id="UP000637720"/>
    </source>
</evidence>
<dbReference type="InterPro" id="IPR015062">
    <property type="entry name" value="DUF1885"/>
</dbReference>
<reference evidence="1" key="1">
    <citation type="journal article" date="2014" name="Int. J. Syst. Evol. Microbiol.">
        <title>Complete genome sequence of Corynebacterium casei LMG S-19264T (=DSM 44701T), isolated from a smear-ripened cheese.</title>
        <authorList>
            <consortium name="US DOE Joint Genome Institute (JGI-PGF)"/>
            <person name="Walter F."/>
            <person name="Albersmeier A."/>
            <person name="Kalinowski J."/>
            <person name="Ruckert C."/>
        </authorList>
    </citation>
    <scope>NUCLEOTIDE SEQUENCE</scope>
    <source>
        <strain evidence="1">JCM 14719</strain>
    </source>
</reference>
<reference evidence="1" key="2">
    <citation type="submission" date="2020-09" db="EMBL/GenBank/DDBJ databases">
        <authorList>
            <person name="Sun Q."/>
            <person name="Ohkuma M."/>
        </authorList>
    </citation>
    <scope>NUCLEOTIDE SEQUENCE</scope>
    <source>
        <strain evidence="1">JCM 14719</strain>
    </source>
</reference>
<dbReference type="InterPro" id="IPR036294">
    <property type="entry name" value="Rbstp2229-like_sf"/>
</dbReference>
<dbReference type="AlphaFoldDB" id="A0A8J3B3W5"/>
<dbReference type="Pfam" id="PF08968">
    <property type="entry name" value="DUF1885"/>
    <property type="match status" value="1"/>
</dbReference>
<dbReference type="RefSeq" id="WP_054669155.1">
    <property type="nucleotide sequence ID" value="NZ_BMOF01000004.1"/>
</dbReference>
<dbReference type="EMBL" id="BMOF01000004">
    <property type="protein sequence ID" value="GGJ93845.1"/>
    <property type="molecule type" value="Genomic_DNA"/>
</dbReference>
<comment type="caution">
    <text evidence="1">The sequence shown here is derived from an EMBL/GenBank/DDBJ whole genome shotgun (WGS) entry which is preliminary data.</text>
</comment>
<accession>A0A8J3B3W5</accession>
<evidence type="ECO:0008006" key="3">
    <source>
        <dbReference type="Google" id="ProtNLM"/>
    </source>
</evidence>
<dbReference type="SUPFAM" id="SSF111171">
    <property type="entry name" value="Rbstp2229 protein"/>
    <property type="match status" value="2"/>
</dbReference>